<reference evidence="2" key="1">
    <citation type="submission" date="2018-05" db="EMBL/GenBank/DDBJ databases">
        <authorList>
            <person name="Lanie J.A."/>
            <person name="Ng W.-L."/>
            <person name="Kazmierczak K.M."/>
            <person name="Andrzejewski T.M."/>
            <person name="Davidsen T.M."/>
            <person name="Wayne K.J."/>
            <person name="Tettelin H."/>
            <person name="Glass J.I."/>
            <person name="Rusch D."/>
            <person name="Podicherti R."/>
            <person name="Tsui H.-C.T."/>
            <person name="Winkler M.E."/>
        </authorList>
    </citation>
    <scope>NUCLEOTIDE SEQUENCE</scope>
</reference>
<dbReference type="EMBL" id="UINC01174433">
    <property type="protein sequence ID" value="SVD80556.1"/>
    <property type="molecule type" value="Genomic_DNA"/>
</dbReference>
<dbReference type="AlphaFoldDB" id="A0A382YB51"/>
<evidence type="ECO:0000259" key="1">
    <source>
        <dbReference type="Pfam" id="PF02538"/>
    </source>
</evidence>
<dbReference type="GO" id="GO:0017168">
    <property type="term" value="F:5-oxoprolinase (ATP-hydrolyzing) activity"/>
    <property type="evidence" value="ECO:0007669"/>
    <property type="project" value="TreeGrafter"/>
</dbReference>
<sequence>GKDDIQEGDVFIVNDPYSGGPSHLADVTFMAPVCNEGNLIGFVGNTGHWPDVGGKAPGQAALGDATEIYQEGLRIPPVRLVRAGEVQQDILNMVLLNVRDSENRNGDIRAHIGSVKLGAQRLSELVDQYGSKKMTFALSELLNASERQARHGILALAEGEYRASDALDDDVETDEPIPINVKLVVKHKPTPSITVDYSGTGPQAKFGVNIPLHGTMTVVLWVMRSILDPDMQPNAGLERVIKVVAPVGSLVNCQSPAPVGARYEV</sequence>
<feature type="non-terminal residue" evidence="2">
    <location>
        <position position="1"/>
    </location>
</feature>
<protein>
    <recommendedName>
        <fullName evidence="1">Hydantoinase B/oxoprolinase domain-containing protein</fullName>
    </recommendedName>
</protein>
<dbReference type="PANTHER" id="PTHR11365">
    <property type="entry name" value="5-OXOPROLINASE RELATED"/>
    <property type="match status" value="1"/>
</dbReference>
<gene>
    <name evidence="2" type="ORF">METZ01_LOCUS433410</name>
</gene>
<proteinExistence type="predicted"/>
<dbReference type="PANTHER" id="PTHR11365:SF23">
    <property type="entry name" value="HYPOTHETICAL 5-OXOPROLINASE (EUROFUNG)-RELATED"/>
    <property type="match status" value="1"/>
</dbReference>
<dbReference type="InterPro" id="IPR003692">
    <property type="entry name" value="Hydantoinase_B"/>
</dbReference>
<organism evidence="2">
    <name type="scientific">marine metagenome</name>
    <dbReference type="NCBI Taxonomy" id="408172"/>
    <lineage>
        <taxon>unclassified sequences</taxon>
        <taxon>metagenomes</taxon>
        <taxon>ecological metagenomes</taxon>
    </lineage>
</organism>
<feature type="domain" description="Hydantoinase B/oxoprolinase" evidence="1">
    <location>
        <begin position="3"/>
        <end position="262"/>
    </location>
</feature>
<dbReference type="GO" id="GO:0005829">
    <property type="term" value="C:cytosol"/>
    <property type="evidence" value="ECO:0007669"/>
    <property type="project" value="TreeGrafter"/>
</dbReference>
<dbReference type="GO" id="GO:0006749">
    <property type="term" value="P:glutathione metabolic process"/>
    <property type="evidence" value="ECO:0007669"/>
    <property type="project" value="TreeGrafter"/>
</dbReference>
<dbReference type="InterPro" id="IPR045079">
    <property type="entry name" value="Oxoprolinase-like"/>
</dbReference>
<feature type="non-terminal residue" evidence="2">
    <location>
        <position position="265"/>
    </location>
</feature>
<accession>A0A382YB51</accession>
<dbReference type="Pfam" id="PF02538">
    <property type="entry name" value="Hydantoinase_B"/>
    <property type="match status" value="1"/>
</dbReference>
<evidence type="ECO:0000313" key="2">
    <source>
        <dbReference type="EMBL" id="SVD80556.1"/>
    </source>
</evidence>
<name>A0A382YB51_9ZZZZ</name>